<dbReference type="AlphaFoldDB" id="A0A170Z9W3"/>
<gene>
    <name evidence="1" type="ORF">PJIAN_211</name>
</gene>
<proteinExistence type="predicted"/>
<evidence type="ECO:0000313" key="1">
    <source>
        <dbReference type="EMBL" id="GAT62452.1"/>
    </source>
</evidence>
<protein>
    <submittedName>
        <fullName evidence="1">Uncharacterized protein</fullName>
    </submittedName>
</protein>
<dbReference type="EMBL" id="BDCR01000002">
    <property type="protein sequence ID" value="GAT62452.1"/>
    <property type="molecule type" value="Genomic_DNA"/>
</dbReference>
<organism evidence="1 2">
    <name type="scientific">Paludibacter jiangxiensis</name>
    <dbReference type="NCBI Taxonomy" id="681398"/>
    <lineage>
        <taxon>Bacteria</taxon>
        <taxon>Pseudomonadati</taxon>
        <taxon>Bacteroidota</taxon>
        <taxon>Bacteroidia</taxon>
        <taxon>Bacteroidales</taxon>
        <taxon>Paludibacteraceae</taxon>
        <taxon>Paludibacter</taxon>
    </lineage>
</organism>
<dbReference type="STRING" id="681398.PJIAN_211"/>
<dbReference type="Proteomes" id="UP000076586">
    <property type="component" value="Unassembled WGS sequence"/>
</dbReference>
<reference evidence="2" key="2">
    <citation type="journal article" date="2017" name="Genome Announc.">
        <title>Draft genome sequence of Paludibacter jiangxiensis NM7(T), a propionate-producing fermentative bacterium.</title>
        <authorList>
            <person name="Qiu Y.-L."/>
            <person name="Tourlousse D.M."/>
            <person name="Matsuura N."/>
            <person name="Ohashi A."/>
            <person name="Sekiguchi Y."/>
        </authorList>
    </citation>
    <scope>NUCLEOTIDE SEQUENCE [LARGE SCALE GENOMIC DNA]</scope>
    <source>
        <strain evidence="2">NM7</strain>
    </source>
</reference>
<sequence>MLISCGLPQKFDKSFWGELLISLSLLCFDEGDLW</sequence>
<comment type="caution">
    <text evidence="1">The sequence shown here is derived from an EMBL/GenBank/DDBJ whole genome shotgun (WGS) entry which is preliminary data.</text>
</comment>
<keyword evidence="2" id="KW-1185">Reference proteome</keyword>
<accession>A0A170Z9W3</accession>
<name>A0A170Z9W3_9BACT</name>
<reference evidence="2" key="1">
    <citation type="submission" date="2016-04" db="EMBL/GenBank/DDBJ databases">
        <title>Draft genome sequence of Paludibacter jiangxiensis strain NM7.</title>
        <authorList>
            <person name="Qiu Y."/>
            <person name="Matsuura N."/>
            <person name="Ohashi A."/>
            <person name="Tourlousse M.D."/>
            <person name="Sekiguchi Y."/>
        </authorList>
    </citation>
    <scope>NUCLEOTIDE SEQUENCE [LARGE SCALE GENOMIC DNA]</scope>
    <source>
        <strain evidence="2">NM7</strain>
    </source>
</reference>
<evidence type="ECO:0000313" key="2">
    <source>
        <dbReference type="Proteomes" id="UP000076586"/>
    </source>
</evidence>